<reference evidence="1" key="1">
    <citation type="submission" date="2021-06" db="EMBL/GenBank/DDBJ databases">
        <authorList>
            <person name="Kallberg Y."/>
            <person name="Tangrot J."/>
            <person name="Rosling A."/>
        </authorList>
    </citation>
    <scope>NUCLEOTIDE SEQUENCE</scope>
    <source>
        <strain evidence="1">CL551</strain>
    </source>
</reference>
<gene>
    <name evidence="1" type="ORF">AMORRO_LOCUS14031</name>
</gene>
<dbReference type="Proteomes" id="UP000789342">
    <property type="component" value="Unassembled WGS sequence"/>
</dbReference>
<keyword evidence="2" id="KW-1185">Reference proteome</keyword>
<comment type="caution">
    <text evidence="1">The sequence shown here is derived from an EMBL/GenBank/DDBJ whole genome shotgun (WGS) entry which is preliminary data.</text>
</comment>
<evidence type="ECO:0000313" key="2">
    <source>
        <dbReference type="Proteomes" id="UP000789342"/>
    </source>
</evidence>
<dbReference type="EMBL" id="CAJVPV010026309">
    <property type="protein sequence ID" value="CAG8731205.1"/>
    <property type="molecule type" value="Genomic_DNA"/>
</dbReference>
<feature type="non-terminal residue" evidence="1">
    <location>
        <position position="1"/>
    </location>
</feature>
<organism evidence="1 2">
    <name type="scientific">Acaulospora morrowiae</name>
    <dbReference type="NCBI Taxonomy" id="94023"/>
    <lineage>
        <taxon>Eukaryota</taxon>
        <taxon>Fungi</taxon>
        <taxon>Fungi incertae sedis</taxon>
        <taxon>Mucoromycota</taxon>
        <taxon>Glomeromycotina</taxon>
        <taxon>Glomeromycetes</taxon>
        <taxon>Diversisporales</taxon>
        <taxon>Acaulosporaceae</taxon>
        <taxon>Acaulospora</taxon>
    </lineage>
</organism>
<dbReference type="AlphaFoldDB" id="A0A9N9IDL4"/>
<accession>A0A9N9IDL4</accession>
<name>A0A9N9IDL4_9GLOM</name>
<evidence type="ECO:0000313" key="1">
    <source>
        <dbReference type="EMBL" id="CAG8731205.1"/>
    </source>
</evidence>
<protein>
    <submittedName>
        <fullName evidence="1">13691_t:CDS:1</fullName>
    </submittedName>
</protein>
<proteinExistence type="predicted"/>
<sequence>AINVGEKYLAGKIDAEHTVSQVVKWQKTNKQTAELLSTKLTDKSQGIDLVQWFQEICNLKT</sequence>
<feature type="non-terminal residue" evidence="1">
    <location>
        <position position="61"/>
    </location>
</feature>